<dbReference type="PANTHER" id="PTHR48081:SF8">
    <property type="entry name" value="ALPHA_BETA HYDROLASE FOLD-3 DOMAIN-CONTAINING PROTEIN-RELATED"/>
    <property type="match status" value="1"/>
</dbReference>
<feature type="domain" description="Alpha/beta hydrolase fold-3" evidence="3">
    <location>
        <begin position="45"/>
        <end position="242"/>
    </location>
</feature>
<dbReference type="AlphaFoldDB" id="X5E814"/>
<accession>X5E814</accession>
<dbReference type="PANTHER" id="PTHR48081">
    <property type="entry name" value="AB HYDROLASE SUPERFAMILY PROTEIN C4A8.06C"/>
    <property type="match status" value="1"/>
</dbReference>
<gene>
    <name evidence="4" type="ORF">CGLY_05685</name>
</gene>
<evidence type="ECO:0000313" key="4">
    <source>
        <dbReference type="EMBL" id="AHW63585.1"/>
    </source>
</evidence>
<evidence type="ECO:0000256" key="1">
    <source>
        <dbReference type="ARBA" id="ARBA00022801"/>
    </source>
</evidence>
<proteinExistence type="predicted"/>
<protein>
    <submittedName>
        <fullName evidence="4">Esterase/lipase</fullName>
    </submittedName>
</protein>
<dbReference type="Proteomes" id="UP000023703">
    <property type="component" value="Chromosome"/>
</dbReference>
<dbReference type="HOGENOM" id="CLU_012494_6_4_11"/>
<feature type="compositionally biased region" description="Basic and acidic residues" evidence="2">
    <location>
        <begin position="1"/>
        <end position="24"/>
    </location>
</feature>
<dbReference type="InterPro" id="IPR050300">
    <property type="entry name" value="GDXG_lipolytic_enzyme"/>
</dbReference>
<organism evidence="4 5">
    <name type="scientific">Corynebacterium glyciniphilum AJ 3170</name>
    <dbReference type="NCBI Taxonomy" id="1404245"/>
    <lineage>
        <taxon>Bacteria</taxon>
        <taxon>Bacillati</taxon>
        <taxon>Actinomycetota</taxon>
        <taxon>Actinomycetes</taxon>
        <taxon>Mycobacteriales</taxon>
        <taxon>Corynebacteriaceae</taxon>
        <taxon>Corynebacterium</taxon>
    </lineage>
</organism>
<keyword evidence="5" id="KW-1185">Reference proteome</keyword>
<dbReference type="OrthoDB" id="9803828at2"/>
<dbReference type="Pfam" id="PF07859">
    <property type="entry name" value="Abhydrolase_3"/>
    <property type="match status" value="1"/>
</dbReference>
<dbReference type="SUPFAM" id="SSF53474">
    <property type="entry name" value="alpha/beta-Hydrolases"/>
    <property type="match status" value="1"/>
</dbReference>
<dbReference type="GO" id="GO:0016787">
    <property type="term" value="F:hydrolase activity"/>
    <property type="evidence" value="ECO:0007669"/>
    <property type="project" value="UniProtKB-KW"/>
</dbReference>
<dbReference type="KEGG" id="cgy:CGLY_05685"/>
<dbReference type="InterPro" id="IPR013094">
    <property type="entry name" value="AB_hydrolase_3"/>
</dbReference>
<keyword evidence="1" id="KW-0378">Hydrolase</keyword>
<evidence type="ECO:0000259" key="3">
    <source>
        <dbReference type="Pfam" id="PF07859"/>
    </source>
</evidence>
<dbReference type="RefSeq" id="WP_052539742.1">
    <property type="nucleotide sequence ID" value="NZ_CP006842.1"/>
</dbReference>
<name>X5E814_9CORY</name>
<evidence type="ECO:0000313" key="5">
    <source>
        <dbReference type="Proteomes" id="UP000023703"/>
    </source>
</evidence>
<dbReference type="STRING" id="1404245.CGLY_05685"/>
<dbReference type="Gene3D" id="3.40.50.1820">
    <property type="entry name" value="alpha/beta hydrolase"/>
    <property type="match status" value="1"/>
</dbReference>
<dbReference type="InterPro" id="IPR029058">
    <property type="entry name" value="AB_hydrolase_fold"/>
</dbReference>
<dbReference type="EMBL" id="CP006842">
    <property type="protein sequence ID" value="AHW63585.1"/>
    <property type="molecule type" value="Genomic_DNA"/>
</dbReference>
<evidence type="ECO:0000256" key="2">
    <source>
        <dbReference type="SAM" id="MobiDB-lite"/>
    </source>
</evidence>
<dbReference type="eggNOG" id="COG0657">
    <property type="taxonomic scope" value="Bacteria"/>
</dbReference>
<feature type="region of interest" description="Disordered" evidence="2">
    <location>
        <begin position="1"/>
        <end position="25"/>
    </location>
</feature>
<sequence length="281" mass="30083">MSTAEPHVRSHVDTRVQTRWEHSPTSDGAHVPLLVHRPDQPRGWLVWAHGGSWQYGSARHWAPVTSRIASLSRWAVVSVDYRLAPEHHHPSAVLDMLAALGWAEQRAGEFPVAVGGDSAGGTIAALAALARRDADGRVPPQLLAYPPLDPACSRASYLAPSAVAPGRSDLMAAWRRWLGDTAPHPTVPATPLQAADLTGLAPVSLIVGADDPVRDDIGAYAARLRDDAVPTSLRSLDNTGHADILNPTGLVLPTIITALNELSGDRDQHPPHHHYPEGKLS</sequence>
<reference evidence="4 5" key="1">
    <citation type="journal article" date="2015" name="Int. J. Syst. Evol. Microbiol.">
        <title>Revisiting Corynebacterium glyciniphilum (ex Kubota et al., 1972) sp. nov., nom. rev., isolated from putrefied banana.</title>
        <authorList>
            <person name="Al-Dilaimi A."/>
            <person name="Bednarz H."/>
            <person name="Lomker A."/>
            <person name="Niehaus K."/>
            <person name="Kalinowski J."/>
            <person name="Ruckert C."/>
        </authorList>
    </citation>
    <scope>NUCLEOTIDE SEQUENCE [LARGE SCALE GENOMIC DNA]</scope>
    <source>
        <strain evidence="4">AJ 3170</strain>
    </source>
</reference>